<comment type="caution">
    <text evidence="2">The sequence shown here is derived from an EMBL/GenBank/DDBJ whole genome shotgun (WGS) entry which is preliminary data.</text>
</comment>
<protein>
    <submittedName>
        <fullName evidence="2">Uncharacterized protein</fullName>
    </submittedName>
</protein>
<dbReference type="AlphaFoldDB" id="A0A0R3KJ28"/>
<name>A0A0R3KJ28_9BRAD</name>
<sequence>MSIGNREGQDCEPIPPRLGGIFPDYLVMLAGMRATDELSAGGMSRESPYLPQPTIGMTPLSQLTRRNFLIAAHDALALLTSFCLPFKGGDAFYARLPLLLRILPLLVVFSIVICYVFNLTSTKWRFIVRSWHLLGRSVRAC</sequence>
<gene>
    <name evidence="2" type="ORF">CQ12_04845</name>
</gene>
<dbReference type="Proteomes" id="UP000050863">
    <property type="component" value="Unassembled WGS sequence"/>
</dbReference>
<evidence type="ECO:0000313" key="3">
    <source>
        <dbReference type="Proteomes" id="UP000050863"/>
    </source>
</evidence>
<evidence type="ECO:0000256" key="1">
    <source>
        <dbReference type="SAM" id="Phobius"/>
    </source>
</evidence>
<organism evidence="2 3">
    <name type="scientific">Bradyrhizobium jicamae</name>
    <dbReference type="NCBI Taxonomy" id="280332"/>
    <lineage>
        <taxon>Bacteria</taxon>
        <taxon>Pseudomonadati</taxon>
        <taxon>Pseudomonadota</taxon>
        <taxon>Alphaproteobacteria</taxon>
        <taxon>Hyphomicrobiales</taxon>
        <taxon>Nitrobacteraceae</taxon>
        <taxon>Bradyrhizobium</taxon>
    </lineage>
</organism>
<proteinExistence type="predicted"/>
<keyword evidence="3" id="KW-1185">Reference proteome</keyword>
<dbReference type="EMBL" id="LLXZ01000215">
    <property type="protein sequence ID" value="KRQ94845.1"/>
    <property type="molecule type" value="Genomic_DNA"/>
</dbReference>
<accession>A0A0R3KJ28</accession>
<keyword evidence="1" id="KW-1133">Transmembrane helix</keyword>
<feature type="transmembrane region" description="Helical" evidence="1">
    <location>
        <begin position="98"/>
        <end position="118"/>
    </location>
</feature>
<dbReference type="STRING" id="280332.CQ12_04845"/>
<keyword evidence="1" id="KW-0472">Membrane</keyword>
<reference evidence="2 3" key="1">
    <citation type="submission" date="2014-03" db="EMBL/GenBank/DDBJ databases">
        <title>Bradyrhizobium valentinum sp. nov., isolated from effective nodules of Lupinus mariae-josephae, a lupine endemic of basic-lime soils in Eastern Spain.</title>
        <authorList>
            <person name="Duran D."/>
            <person name="Rey L."/>
            <person name="Navarro A."/>
            <person name="Busquets A."/>
            <person name="Imperial J."/>
            <person name="Ruiz-Argueso T."/>
        </authorList>
    </citation>
    <scope>NUCLEOTIDE SEQUENCE [LARGE SCALE GENOMIC DNA]</scope>
    <source>
        <strain evidence="2 3">PAC68</strain>
    </source>
</reference>
<keyword evidence="1" id="KW-0812">Transmembrane</keyword>
<evidence type="ECO:0000313" key="2">
    <source>
        <dbReference type="EMBL" id="KRQ94845.1"/>
    </source>
</evidence>